<dbReference type="GeneID" id="19195325"/>
<keyword evidence="3 8" id="KW-0349">Heme</keyword>
<keyword evidence="10" id="KW-1133">Transmembrane helix</keyword>
<evidence type="ECO:0000256" key="1">
    <source>
        <dbReference type="ARBA" id="ARBA00001971"/>
    </source>
</evidence>
<evidence type="ECO:0000256" key="6">
    <source>
        <dbReference type="ARBA" id="ARBA00023004"/>
    </source>
</evidence>
<feature type="region of interest" description="Disordered" evidence="9">
    <location>
        <begin position="530"/>
        <end position="551"/>
    </location>
</feature>
<evidence type="ECO:0000256" key="7">
    <source>
        <dbReference type="ARBA" id="ARBA00023033"/>
    </source>
</evidence>
<evidence type="ECO:0000313" key="11">
    <source>
        <dbReference type="EMBL" id="EXJ66480.1"/>
    </source>
</evidence>
<dbReference type="GO" id="GO:0020037">
    <property type="term" value="F:heme binding"/>
    <property type="evidence" value="ECO:0007669"/>
    <property type="project" value="InterPro"/>
</dbReference>
<dbReference type="HOGENOM" id="CLU_001570_14_0_1"/>
<comment type="similarity">
    <text evidence="2">Belongs to the cytochrome P450 family.</text>
</comment>
<comment type="caution">
    <text evidence="11">The sequence shown here is derived from an EMBL/GenBank/DDBJ whole genome shotgun (WGS) entry which is preliminary data.</text>
</comment>
<organism evidence="11 12">
    <name type="scientific">Cladophialophora psammophila CBS 110553</name>
    <dbReference type="NCBI Taxonomy" id="1182543"/>
    <lineage>
        <taxon>Eukaryota</taxon>
        <taxon>Fungi</taxon>
        <taxon>Dikarya</taxon>
        <taxon>Ascomycota</taxon>
        <taxon>Pezizomycotina</taxon>
        <taxon>Eurotiomycetes</taxon>
        <taxon>Chaetothyriomycetidae</taxon>
        <taxon>Chaetothyriales</taxon>
        <taxon>Herpotrichiellaceae</taxon>
        <taxon>Cladophialophora</taxon>
    </lineage>
</organism>
<dbReference type="AlphaFoldDB" id="W9WN91"/>
<keyword evidence="10" id="KW-0472">Membrane</keyword>
<dbReference type="RefSeq" id="XP_007749398.1">
    <property type="nucleotide sequence ID" value="XM_007751208.1"/>
</dbReference>
<evidence type="ECO:0000313" key="12">
    <source>
        <dbReference type="Proteomes" id="UP000019471"/>
    </source>
</evidence>
<evidence type="ECO:0008006" key="13">
    <source>
        <dbReference type="Google" id="ProtNLM"/>
    </source>
</evidence>
<dbReference type="InterPro" id="IPR001128">
    <property type="entry name" value="Cyt_P450"/>
</dbReference>
<dbReference type="GO" id="GO:0016705">
    <property type="term" value="F:oxidoreductase activity, acting on paired donors, with incorporation or reduction of molecular oxygen"/>
    <property type="evidence" value="ECO:0007669"/>
    <property type="project" value="InterPro"/>
</dbReference>
<evidence type="ECO:0000256" key="2">
    <source>
        <dbReference type="ARBA" id="ARBA00010617"/>
    </source>
</evidence>
<dbReference type="PRINTS" id="PR00385">
    <property type="entry name" value="P450"/>
</dbReference>
<evidence type="ECO:0000256" key="10">
    <source>
        <dbReference type="SAM" id="Phobius"/>
    </source>
</evidence>
<dbReference type="InterPro" id="IPR036396">
    <property type="entry name" value="Cyt_P450_sf"/>
</dbReference>
<sequence length="551" mass="61969">MASDTKKLTMQLDAVLHGAQAMQLRYLPTRLKTVPLVSLLTTGVGLIAGFCVLYMVVTSITAWYRLRHFPGPSSAGFSYIWLALMSISGKSYKTQMELNRKYGHLARVGPNELITDDPDLIKLMGSARSSWARSNWYNSGRVHPADDTILNVVDTATHDKLRHSLIPGYSGRDNALEHDVDGQLVNLIRAIRRKYISTATECRPLDFVKLSQYFTVDTMTQISFGQPFGCLDADDDRNELLETVERIVVWGEITANVPWMQTLLSYGLIFYTLAYPLARDVGAFNKLAERIVAERWNTKSKSQRHKDMLASFMNHGFSQRMCELQVPVQLTAGTETTATAIRSTLLHLLTSPRAYAKLQNEIDQAIANGGLSTPISFREAKDLPYVSAVVYEGLRIHPPFSGQLMKEVPPEGITYTDGRFIPGGTYIGHNTWSAMRDKSIFGDDADMFRPERFIEASPEARANMRSTVDLVFGYGRWQCMGRPISMMELHKVFVELLRNFDIQIMYPHSPIKTFNVNLFLQSDMWVRVTERTPGSSGPEVPSKGVEEQVSA</sequence>
<keyword evidence="12" id="KW-1185">Reference proteome</keyword>
<dbReference type="PANTHER" id="PTHR24305">
    <property type="entry name" value="CYTOCHROME P450"/>
    <property type="match status" value="1"/>
</dbReference>
<dbReference type="Proteomes" id="UP000019471">
    <property type="component" value="Unassembled WGS sequence"/>
</dbReference>
<dbReference type="eggNOG" id="KOG0158">
    <property type="taxonomic scope" value="Eukaryota"/>
</dbReference>
<evidence type="ECO:0000256" key="5">
    <source>
        <dbReference type="ARBA" id="ARBA00023002"/>
    </source>
</evidence>
<dbReference type="OrthoDB" id="3934656at2759"/>
<protein>
    <recommendedName>
        <fullName evidence="13">Cytochrome P450 oxidoreductase</fullName>
    </recommendedName>
</protein>
<accession>W9WN91</accession>
<dbReference type="SUPFAM" id="SSF48264">
    <property type="entry name" value="Cytochrome P450"/>
    <property type="match status" value="1"/>
</dbReference>
<comment type="cofactor">
    <cofactor evidence="1 8">
        <name>heme</name>
        <dbReference type="ChEBI" id="CHEBI:30413"/>
    </cofactor>
</comment>
<evidence type="ECO:0000256" key="8">
    <source>
        <dbReference type="PIRSR" id="PIRSR602401-1"/>
    </source>
</evidence>
<reference evidence="11 12" key="1">
    <citation type="submission" date="2013-03" db="EMBL/GenBank/DDBJ databases">
        <title>The Genome Sequence of Cladophialophora psammophila CBS 110553.</title>
        <authorList>
            <consortium name="The Broad Institute Genomics Platform"/>
            <person name="Cuomo C."/>
            <person name="de Hoog S."/>
            <person name="Gorbushina A."/>
            <person name="Walker B."/>
            <person name="Young S.K."/>
            <person name="Zeng Q."/>
            <person name="Gargeya S."/>
            <person name="Fitzgerald M."/>
            <person name="Haas B."/>
            <person name="Abouelleil A."/>
            <person name="Allen A.W."/>
            <person name="Alvarado L."/>
            <person name="Arachchi H.M."/>
            <person name="Berlin A.M."/>
            <person name="Chapman S.B."/>
            <person name="Gainer-Dewar J."/>
            <person name="Goldberg J."/>
            <person name="Griggs A."/>
            <person name="Gujja S."/>
            <person name="Hansen M."/>
            <person name="Howarth C."/>
            <person name="Imamovic A."/>
            <person name="Ireland A."/>
            <person name="Larimer J."/>
            <person name="McCowan C."/>
            <person name="Murphy C."/>
            <person name="Pearson M."/>
            <person name="Poon T.W."/>
            <person name="Priest M."/>
            <person name="Roberts A."/>
            <person name="Saif S."/>
            <person name="Shea T."/>
            <person name="Sisk P."/>
            <person name="Sykes S."/>
            <person name="Wortman J."/>
            <person name="Nusbaum C."/>
            <person name="Birren B."/>
        </authorList>
    </citation>
    <scope>NUCLEOTIDE SEQUENCE [LARGE SCALE GENOMIC DNA]</scope>
    <source>
        <strain evidence="11 12">CBS 110553</strain>
    </source>
</reference>
<keyword evidence="10" id="KW-0812">Transmembrane</keyword>
<evidence type="ECO:0000256" key="4">
    <source>
        <dbReference type="ARBA" id="ARBA00022723"/>
    </source>
</evidence>
<dbReference type="PRINTS" id="PR00463">
    <property type="entry name" value="EP450I"/>
</dbReference>
<feature type="binding site" description="axial binding residue" evidence="8">
    <location>
        <position position="479"/>
    </location>
    <ligand>
        <name>heme</name>
        <dbReference type="ChEBI" id="CHEBI:30413"/>
    </ligand>
    <ligandPart>
        <name>Fe</name>
        <dbReference type="ChEBI" id="CHEBI:18248"/>
    </ligandPart>
</feature>
<gene>
    <name evidence="11" type="ORF">A1O5_10632</name>
</gene>
<keyword evidence="4 8" id="KW-0479">Metal-binding</keyword>
<keyword evidence="6 8" id="KW-0408">Iron</keyword>
<dbReference type="Gene3D" id="1.10.630.10">
    <property type="entry name" value="Cytochrome P450"/>
    <property type="match status" value="1"/>
</dbReference>
<dbReference type="STRING" id="1182543.W9WN91"/>
<evidence type="ECO:0000256" key="9">
    <source>
        <dbReference type="SAM" id="MobiDB-lite"/>
    </source>
</evidence>
<keyword evidence="5" id="KW-0560">Oxidoreductase</keyword>
<proteinExistence type="inferred from homology"/>
<dbReference type="EMBL" id="AMGX01000020">
    <property type="protein sequence ID" value="EXJ66480.1"/>
    <property type="molecule type" value="Genomic_DNA"/>
</dbReference>
<dbReference type="Pfam" id="PF00067">
    <property type="entry name" value="p450"/>
    <property type="match status" value="1"/>
</dbReference>
<name>W9WN91_9EURO</name>
<dbReference type="PANTHER" id="PTHR24305:SF77">
    <property type="entry name" value="CYTOCHROME P450 MONOOXYGENASE"/>
    <property type="match status" value="1"/>
</dbReference>
<feature type="transmembrane region" description="Helical" evidence="10">
    <location>
        <begin position="34"/>
        <end position="56"/>
    </location>
</feature>
<dbReference type="GO" id="GO:0004497">
    <property type="term" value="F:monooxygenase activity"/>
    <property type="evidence" value="ECO:0007669"/>
    <property type="project" value="UniProtKB-KW"/>
</dbReference>
<dbReference type="CDD" id="cd11060">
    <property type="entry name" value="CYP57A1-like"/>
    <property type="match status" value="1"/>
</dbReference>
<dbReference type="GO" id="GO:0005506">
    <property type="term" value="F:iron ion binding"/>
    <property type="evidence" value="ECO:0007669"/>
    <property type="project" value="InterPro"/>
</dbReference>
<evidence type="ECO:0000256" key="3">
    <source>
        <dbReference type="ARBA" id="ARBA00022617"/>
    </source>
</evidence>
<keyword evidence="7" id="KW-0503">Monooxygenase</keyword>
<dbReference type="InterPro" id="IPR002401">
    <property type="entry name" value="Cyt_P450_E_grp-I"/>
</dbReference>
<dbReference type="InterPro" id="IPR050121">
    <property type="entry name" value="Cytochrome_P450_monoxygenase"/>
</dbReference>